<keyword evidence="5" id="KW-0520">NAD</keyword>
<dbReference type="GeneID" id="37287108"/>
<protein>
    <submittedName>
        <fullName evidence="9">TrkA family potassium uptake protein</fullName>
    </submittedName>
</protein>
<name>A0A345EHX7_9EURY</name>
<evidence type="ECO:0000256" key="5">
    <source>
        <dbReference type="ARBA" id="ARBA00023027"/>
    </source>
</evidence>
<evidence type="ECO:0000259" key="8">
    <source>
        <dbReference type="PROSITE" id="PS51202"/>
    </source>
</evidence>
<dbReference type="SUPFAM" id="SSF51735">
    <property type="entry name" value="NAD(P)-binding Rossmann-fold domains"/>
    <property type="match status" value="1"/>
</dbReference>
<sequence>MTMTLDIIIAGGGRVGFETAALLDTRGHDVTVVESDGDRCDAMADEYVATIIRGDASNPDILRQADVAGSDVIAGLTGLPGLNLAICMEAAELNPEIRTVARITERDQEGYERFVGETVFPEGAGARVAANEIEGSDVRTLADVTGTLDIMEIRVEEGAPAAGKALRDVRFPAGTLVISDDDGERVARPETTLAPGKRYVIAVEPDVADEVMNLLRG</sequence>
<dbReference type="InterPro" id="IPR036721">
    <property type="entry name" value="RCK_C_sf"/>
</dbReference>
<dbReference type="SUPFAM" id="SSF116726">
    <property type="entry name" value="TrkA C-terminal domain-like"/>
    <property type="match status" value="1"/>
</dbReference>
<keyword evidence="2" id="KW-0813">Transport</keyword>
<dbReference type="Proteomes" id="UP000252985">
    <property type="component" value="Chromosome"/>
</dbReference>
<dbReference type="InterPro" id="IPR006036">
    <property type="entry name" value="K_uptake_TrkA"/>
</dbReference>
<dbReference type="Gene3D" id="3.40.50.720">
    <property type="entry name" value="NAD(P)-binding Rossmann-like Domain"/>
    <property type="match status" value="1"/>
</dbReference>
<dbReference type="PANTHER" id="PTHR43833:SF5">
    <property type="entry name" value="TRK SYSTEM POTASSIUM UPTAKE PROTEIN TRKA"/>
    <property type="match status" value="1"/>
</dbReference>
<dbReference type="PRINTS" id="PR00335">
    <property type="entry name" value="KUPTAKETRKA"/>
</dbReference>
<dbReference type="PROSITE" id="PS51201">
    <property type="entry name" value="RCK_N"/>
    <property type="match status" value="1"/>
</dbReference>
<organism evidence="9 10">
    <name type="scientific">Haloplanus rubicundus</name>
    <dbReference type="NCBI Taxonomy" id="1547898"/>
    <lineage>
        <taxon>Archaea</taxon>
        <taxon>Methanobacteriati</taxon>
        <taxon>Methanobacteriota</taxon>
        <taxon>Stenosarchaea group</taxon>
        <taxon>Halobacteria</taxon>
        <taxon>Halobacteriales</taxon>
        <taxon>Haloferacaceae</taxon>
        <taxon>Haloplanus</taxon>
    </lineage>
</organism>
<evidence type="ECO:0000256" key="2">
    <source>
        <dbReference type="ARBA" id="ARBA00022448"/>
    </source>
</evidence>
<evidence type="ECO:0000313" key="10">
    <source>
        <dbReference type="Proteomes" id="UP000252985"/>
    </source>
</evidence>
<dbReference type="InterPro" id="IPR003148">
    <property type="entry name" value="RCK_N"/>
</dbReference>
<dbReference type="InterPro" id="IPR050721">
    <property type="entry name" value="Trk_Ktr_HKT_K-transport"/>
</dbReference>
<dbReference type="AlphaFoldDB" id="A0A345EHX7"/>
<dbReference type="InterPro" id="IPR006037">
    <property type="entry name" value="RCK_C"/>
</dbReference>
<keyword evidence="4" id="KW-0630">Potassium</keyword>
<dbReference type="InterPro" id="IPR036291">
    <property type="entry name" value="NAD(P)-bd_dom_sf"/>
</dbReference>
<dbReference type="GO" id="GO:0005886">
    <property type="term" value="C:plasma membrane"/>
    <property type="evidence" value="ECO:0007669"/>
    <property type="project" value="InterPro"/>
</dbReference>
<dbReference type="PANTHER" id="PTHR43833">
    <property type="entry name" value="POTASSIUM CHANNEL PROTEIN 2-RELATED-RELATED"/>
    <property type="match status" value="1"/>
</dbReference>
<evidence type="ECO:0000256" key="3">
    <source>
        <dbReference type="ARBA" id="ARBA00022538"/>
    </source>
</evidence>
<dbReference type="EMBL" id="CP031148">
    <property type="protein sequence ID" value="AXG11799.1"/>
    <property type="molecule type" value="Genomic_DNA"/>
</dbReference>
<gene>
    <name evidence="9" type="ORF">DU484_08980</name>
</gene>
<feature type="domain" description="RCK C-terminal" evidence="8">
    <location>
        <begin position="136"/>
        <end position="217"/>
    </location>
</feature>
<dbReference type="GO" id="GO:0015079">
    <property type="term" value="F:potassium ion transmembrane transporter activity"/>
    <property type="evidence" value="ECO:0007669"/>
    <property type="project" value="InterPro"/>
</dbReference>
<dbReference type="RefSeq" id="WP_114606754.1">
    <property type="nucleotide sequence ID" value="NZ_CP031148.1"/>
</dbReference>
<dbReference type="PROSITE" id="PS51202">
    <property type="entry name" value="RCK_C"/>
    <property type="match status" value="1"/>
</dbReference>
<evidence type="ECO:0000259" key="7">
    <source>
        <dbReference type="PROSITE" id="PS51201"/>
    </source>
</evidence>
<keyword evidence="3" id="KW-0633">Potassium transport</keyword>
<reference evidence="9 10" key="1">
    <citation type="submission" date="2018-07" db="EMBL/GenBank/DDBJ databases">
        <title>Genome sequences of Haloplanus sp. CBA1112.</title>
        <authorList>
            <person name="Kim Y.B."/>
            <person name="Roh S.W."/>
        </authorList>
    </citation>
    <scope>NUCLEOTIDE SEQUENCE [LARGE SCALE GENOMIC DNA]</scope>
    <source>
        <strain evidence="9 10">CBA1112</strain>
    </source>
</reference>
<comment type="function">
    <text evidence="1">Part of a potassium transport system.</text>
</comment>
<evidence type="ECO:0000256" key="1">
    <source>
        <dbReference type="ARBA" id="ARBA00003660"/>
    </source>
</evidence>
<proteinExistence type="predicted"/>
<evidence type="ECO:0000256" key="6">
    <source>
        <dbReference type="ARBA" id="ARBA00023065"/>
    </source>
</evidence>
<evidence type="ECO:0000256" key="4">
    <source>
        <dbReference type="ARBA" id="ARBA00022958"/>
    </source>
</evidence>
<dbReference type="Pfam" id="PF02254">
    <property type="entry name" value="TrkA_N"/>
    <property type="match status" value="1"/>
</dbReference>
<evidence type="ECO:0000313" key="9">
    <source>
        <dbReference type="EMBL" id="AXG11799.1"/>
    </source>
</evidence>
<feature type="domain" description="RCK N-terminal" evidence="7">
    <location>
        <begin position="4"/>
        <end position="123"/>
    </location>
</feature>
<keyword evidence="6" id="KW-0406">Ion transport</keyword>
<accession>A0A345EHX7</accession>
<dbReference type="KEGG" id="haq:DU484_08980"/>
<dbReference type="Pfam" id="PF02080">
    <property type="entry name" value="TrkA_C"/>
    <property type="match status" value="1"/>
</dbReference>
<dbReference type="Gene3D" id="3.30.70.1450">
    <property type="entry name" value="Regulator of K+ conductance, C-terminal domain"/>
    <property type="match status" value="1"/>
</dbReference>